<accession>A0AA37UST2</accession>
<sequence length="139" mass="14797">MIAIALAQELAGAGLRWQPRSGDTFTIPGEAFEGESFAVSELTIEVHTYPSGQVLGFNGTTEWALDSVAVEDTLWLPREDQLRELLGQTFIALTRDDAAYVVHVVDAVTGEDDAYSAATPVDAYAQALLALLVQADAAG</sequence>
<keyword evidence="2" id="KW-1185">Reference proteome</keyword>
<dbReference type="Proteomes" id="UP001157161">
    <property type="component" value="Unassembled WGS sequence"/>
</dbReference>
<gene>
    <name evidence="1" type="ORF">GCM10025875_07320</name>
</gene>
<evidence type="ECO:0008006" key="3">
    <source>
        <dbReference type="Google" id="ProtNLM"/>
    </source>
</evidence>
<evidence type="ECO:0000313" key="1">
    <source>
        <dbReference type="EMBL" id="GMA30740.1"/>
    </source>
</evidence>
<organism evidence="1 2">
    <name type="scientific">Litorihabitans aurantiacus</name>
    <dbReference type="NCBI Taxonomy" id="1930061"/>
    <lineage>
        <taxon>Bacteria</taxon>
        <taxon>Bacillati</taxon>
        <taxon>Actinomycetota</taxon>
        <taxon>Actinomycetes</taxon>
        <taxon>Micrococcales</taxon>
        <taxon>Beutenbergiaceae</taxon>
        <taxon>Litorihabitans</taxon>
    </lineage>
</organism>
<dbReference type="RefSeq" id="WP_284249478.1">
    <property type="nucleotide sequence ID" value="NZ_BSUM01000001.1"/>
</dbReference>
<protein>
    <recommendedName>
        <fullName evidence="3">Pilus assembly protein CpaE</fullName>
    </recommendedName>
</protein>
<reference evidence="1" key="2">
    <citation type="submission" date="2023-02" db="EMBL/GenBank/DDBJ databases">
        <authorList>
            <person name="Sun Q."/>
            <person name="Mori K."/>
        </authorList>
    </citation>
    <scope>NUCLEOTIDE SEQUENCE</scope>
    <source>
        <strain evidence="1">NBRC 112290</strain>
    </source>
</reference>
<evidence type="ECO:0000313" key="2">
    <source>
        <dbReference type="Proteomes" id="UP001157161"/>
    </source>
</evidence>
<name>A0AA37UST2_9MICO</name>
<proteinExistence type="predicted"/>
<reference evidence="1" key="1">
    <citation type="journal article" date="2014" name="Int. J. Syst. Evol. Microbiol.">
        <title>Complete genome sequence of Corynebacterium casei LMG S-19264T (=DSM 44701T), isolated from a smear-ripened cheese.</title>
        <authorList>
            <consortium name="US DOE Joint Genome Institute (JGI-PGF)"/>
            <person name="Walter F."/>
            <person name="Albersmeier A."/>
            <person name="Kalinowski J."/>
            <person name="Ruckert C."/>
        </authorList>
    </citation>
    <scope>NUCLEOTIDE SEQUENCE</scope>
    <source>
        <strain evidence="1">NBRC 112290</strain>
    </source>
</reference>
<comment type="caution">
    <text evidence="1">The sequence shown here is derived from an EMBL/GenBank/DDBJ whole genome shotgun (WGS) entry which is preliminary data.</text>
</comment>
<dbReference type="EMBL" id="BSUM01000001">
    <property type="protein sequence ID" value="GMA30740.1"/>
    <property type="molecule type" value="Genomic_DNA"/>
</dbReference>
<dbReference type="AlphaFoldDB" id="A0AA37UST2"/>